<dbReference type="InterPro" id="IPR000182">
    <property type="entry name" value="GNAT_dom"/>
</dbReference>
<dbReference type="PANTHER" id="PTHR43877:SF2">
    <property type="entry name" value="AMINOALKYLPHOSPHONATE N-ACETYLTRANSFERASE-RELATED"/>
    <property type="match status" value="1"/>
</dbReference>
<reference evidence="4 5" key="1">
    <citation type="submission" date="2013-02" db="EMBL/GenBank/DDBJ databases">
        <title>The Genome Sequence of Acinetobacter sp. ANC 4105.</title>
        <authorList>
            <consortium name="The Broad Institute Genome Sequencing Platform"/>
            <consortium name="The Broad Institute Genome Sequencing Center for Infectious Disease"/>
            <person name="Cerqueira G."/>
            <person name="Feldgarden M."/>
            <person name="Courvalin P."/>
            <person name="Perichon B."/>
            <person name="Grillot-Courvalin C."/>
            <person name="Clermont D."/>
            <person name="Rocha E."/>
            <person name="Yoon E.-J."/>
            <person name="Nemec A."/>
            <person name="Walker B."/>
            <person name="Young S.K."/>
            <person name="Zeng Q."/>
            <person name="Gargeya S."/>
            <person name="Fitzgerald M."/>
            <person name="Haas B."/>
            <person name="Abouelleil A."/>
            <person name="Alvarado L."/>
            <person name="Arachchi H.M."/>
            <person name="Berlin A.M."/>
            <person name="Chapman S.B."/>
            <person name="Dewar J."/>
            <person name="Goldberg J."/>
            <person name="Griggs A."/>
            <person name="Gujja S."/>
            <person name="Hansen M."/>
            <person name="Howarth C."/>
            <person name="Imamovic A."/>
            <person name="Larimer J."/>
            <person name="McCowan C."/>
            <person name="Murphy C."/>
            <person name="Neiman D."/>
            <person name="Pearson M."/>
            <person name="Priest M."/>
            <person name="Roberts A."/>
            <person name="Saif S."/>
            <person name="Shea T."/>
            <person name="Sisk P."/>
            <person name="Sykes S."/>
            <person name="Wortman J."/>
            <person name="Nusbaum C."/>
            <person name="Birren B."/>
        </authorList>
    </citation>
    <scope>NUCLEOTIDE SEQUENCE [LARGE SCALE GENOMIC DNA]</scope>
    <source>
        <strain evidence="4 5">ANC 4105</strain>
    </source>
</reference>
<evidence type="ECO:0000256" key="1">
    <source>
        <dbReference type="ARBA" id="ARBA00022679"/>
    </source>
</evidence>
<dbReference type="CDD" id="cd04301">
    <property type="entry name" value="NAT_SF"/>
    <property type="match status" value="1"/>
</dbReference>
<dbReference type="RefSeq" id="WP_005186226.1">
    <property type="nucleotide sequence ID" value="NZ_KB850049.1"/>
</dbReference>
<dbReference type="InterPro" id="IPR050832">
    <property type="entry name" value="Bact_Acetyltransf"/>
</dbReference>
<dbReference type="EMBL" id="APRL01000010">
    <property type="protein sequence ID" value="ENW94284.1"/>
    <property type="molecule type" value="Genomic_DNA"/>
</dbReference>
<evidence type="ECO:0000313" key="5">
    <source>
        <dbReference type="Proteomes" id="UP000013261"/>
    </source>
</evidence>
<dbReference type="OrthoDB" id="7678938at2"/>
<sequence>MKISFLLVDHPEAIGKIAKWYYNEWAYFSLQITEEMMRQKVLEKAANRDVIPLAIVAHHENELIGALELKLRENKNYPEYEHWIGGIFVDPLWRGQGVASRMITIAKEKAKELGVTMLYLQCESHNISLYQRHGFKVLHQANHHTVEVTIMRYQQ</sequence>
<evidence type="ECO:0000313" key="4">
    <source>
        <dbReference type="EMBL" id="ENW94284.1"/>
    </source>
</evidence>
<evidence type="ECO:0000259" key="3">
    <source>
        <dbReference type="PROSITE" id="PS51186"/>
    </source>
</evidence>
<dbReference type="SUPFAM" id="SSF55729">
    <property type="entry name" value="Acyl-CoA N-acyltransferases (Nat)"/>
    <property type="match status" value="1"/>
</dbReference>
<comment type="caution">
    <text evidence="4">The sequence shown here is derived from an EMBL/GenBank/DDBJ whole genome shotgun (WGS) entry which is preliminary data.</text>
</comment>
<evidence type="ECO:0000256" key="2">
    <source>
        <dbReference type="ARBA" id="ARBA00023315"/>
    </source>
</evidence>
<organism evidence="4 5">
    <name type="scientific">Acinetobacter dispersus</name>
    <dbReference type="NCBI Taxonomy" id="70348"/>
    <lineage>
        <taxon>Bacteria</taxon>
        <taxon>Pseudomonadati</taxon>
        <taxon>Pseudomonadota</taxon>
        <taxon>Gammaproteobacteria</taxon>
        <taxon>Moraxellales</taxon>
        <taxon>Moraxellaceae</taxon>
        <taxon>Acinetobacter</taxon>
    </lineage>
</organism>
<accession>N9MWL3</accession>
<dbReference type="PROSITE" id="PS51186">
    <property type="entry name" value="GNAT"/>
    <property type="match status" value="1"/>
</dbReference>
<proteinExistence type="predicted"/>
<feature type="domain" description="N-acetyltransferase" evidence="3">
    <location>
        <begin position="3"/>
        <end position="155"/>
    </location>
</feature>
<dbReference type="HOGENOM" id="CLU_117112_3_0_6"/>
<dbReference type="eggNOG" id="COG0454">
    <property type="taxonomic scope" value="Bacteria"/>
</dbReference>
<dbReference type="PATRIC" id="fig|1217703.3.peg.1155"/>
<dbReference type="Pfam" id="PF00583">
    <property type="entry name" value="Acetyltransf_1"/>
    <property type="match status" value="1"/>
</dbReference>
<keyword evidence="2" id="KW-0012">Acyltransferase</keyword>
<gene>
    <name evidence="4" type="ORF">F904_01200</name>
</gene>
<dbReference type="Proteomes" id="UP000013261">
    <property type="component" value="Unassembled WGS sequence"/>
</dbReference>
<protein>
    <recommendedName>
        <fullName evidence="3">N-acetyltransferase domain-containing protein</fullName>
    </recommendedName>
</protein>
<dbReference type="InterPro" id="IPR016181">
    <property type="entry name" value="Acyl_CoA_acyltransferase"/>
</dbReference>
<keyword evidence="5" id="KW-1185">Reference proteome</keyword>
<dbReference type="AlphaFoldDB" id="N9MWL3"/>
<keyword evidence="1" id="KW-0808">Transferase</keyword>
<name>N9MWL3_9GAMM</name>
<dbReference type="PANTHER" id="PTHR43877">
    <property type="entry name" value="AMINOALKYLPHOSPHONATE N-ACETYLTRANSFERASE-RELATED-RELATED"/>
    <property type="match status" value="1"/>
</dbReference>
<dbReference type="Gene3D" id="3.40.630.30">
    <property type="match status" value="1"/>
</dbReference>
<dbReference type="GO" id="GO:0016747">
    <property type="term" value="F:acyltransferase activity, transferring groups other than amino-acyl groups"/>
    <property type="evidence" value="ECO:0007669"/>
    <property type="project" value="InterPro"/>
</dbReference>